<dbReference type="Pfam" id="PF01695">
    <property type="entry name" value="IstB_IS21"/>
    <property type="match status" value="1"/>
</dbReference>
<dbReference type="EMBL" id="VOSW01000030">
    <property type="protein sequence ID" value="KAE8758662.1"/>
    <property type="molecule type" value="Genomic_DNA"/>
</dbReference>
<protein>
    <recommendedName>
        <fullName evidence="1">IstB-like ATP-binding domain-containing protein</fullName>
    </recommendedName>
</protein>
<proteinExistence type="predicted"/>
<evidence type="ECO:0000313" key="3">
    <source>
        <dbReference type="Proteomes" id="UP000463700"/>
    </source>
</evidence>
<evidence type="ECO:0000259" key="1">
    <source>
        <dbReference type="Pfam" id="PF01695"/>
    </source>
</evidence>
<accession>A0A6N6WDC6</accession>
<dbReference type="InterPro" id="IPR002611">
    <property type="entry name" value="IstB_ATP-bd"/>
</dbReference>
<sequence>MPGLRGVVPVGPAQCTSVLFATAVDIINSVNAAYAHGGLKRELRRYVKPRVLIVDELGFLPIDKQGADALFQIISQRYEHGVTITSNPAFKHWVDILNHDSTSTSALLDLVLHHAETAVIEGKSYRMKDQRDPFT</sequence>
<comment type="caution">
    <text evidence="2">The sequence shown here is derived from an EMBL/GenBank/DDBJ whole genome shotgun (WGS) entry which is preliminary data.</text>
</comment>
<feature type="domain" description="IstB-like ATP-binding" evidence="1">
    <location>
        <begin position="15"/>
        <end position="131"/>
    </location>
</feature>
<dbReference type="RefSeq" id="WP_168435720.1">
    <property type="nucleotide sequence ID" value="NZ_VOSW01000030.1"/>
</dbReference>
<dbReference type="Proteomes" id="UP000463700">
    <property type="component" value="Unassembled WGS sequence"/>
</dbReference>
<dbReference type="AlphaFoldDB" id="A0A6N6WDC6"/>
<dbReference type="InterPro" id="IPR027417">
    <property type="entry name" value="P-loop_NTPase"/>
</dbReference>
<dbReference type="Gene3D" id="3.40.50.300">
    <property type="entry name" value="P-loop containing nucleotide triphosphate hydrolases"/>
    <property type="match status" value="1"/>
</dbReference>
<reference evidence="2 3" key="1">
    <citation type="journal article" date="2020" name="Int. J. Syst. Evol. Microbiol.">
        <title>Paraburkholderia madseniana sp. nov., a phenolic acid-degrading bacterium isolated from acidic forest soil.</title>
        <authorList>
            <person name="Wilhelm R.C."/>
            <person name="Murphy S.J.L."/>
            <person name="Feriancek N.M."/>
            <person name="Karasz D.C."/>
            <person name="DeRito C.M."/>
            <person name="Newman J.D."/>
            <person name="Buckley D.H."/>
        </authorList>
    </citation>
    <scope>NUCLEOTIDE SEQUENCE [LARGE SCALE GENOMIC DNA]</scope>
    <source>
        <strain evidence="2 3">RP11</strain>
    </source>
</reference>
<name>A0A6N6WDC6_9BURK</name>
<organism evidence="2 3">
    <name type="scientific">Paraburkholderia madseniana</name>
    <dbReference type="NCBI Taxonomy" id="2599607"/>
    <lineage>
        <taxon>Bacteria</taxon>
        <taxon>Pseudomonadati</taxon>
        <taxon>Pseudomonadota</taxon>
        <taxon>Betaproteobacteria</taxon>
        <taxon>Burkholderiales</taxon>
        <taxon>Burkholderiaceae</taxon>
        <taxon>Paraburkholderia</taxon>
    </lineage>
</organism>
<evidence type="ECO:0000313" key="2">
    <source>
        <dbReference type="EMBL" id="KAE8758662.1"/>
    </source>
</evidence>
<dbReference type="GO" id="GO:0005524">
    <property type="term" value="F:ATP binding"/>
    <property type="evidence" value="ECO:0007669"/>
    <property type="project" value="InterPro"/>
</dbReference>
<gene>
    <name evidence="2" type="ORF">FSO04_17365</name>
</gene>
<dbReference type="SUPFAM" id="SSF52540">
    <property type="entry name" value="P-loop containing nucleoside triphosphate hydrolases"/>
    <property type="match status" value="1"/>
</dbReference>